<organism evidence="7 8">
    <name type="scientific">Sphingomonas alba</name>
    <dbReference type="NCBI Taxonomy" id="2908208"/>
    <lineage>
        <taxon>Bacteria</taxon>
        <taxon>Pseudomonadati</taxon>
        <taxon>Pseudomonadota</taxon>
        <taxon>Alphaproteobacteria</taxon>
        <taxon>Sphingomonadales</taxon>
        <taxon>Sphingomonadaceae</taxon>
        <taxon>Sphingomonas</taxon>
    </lineage>
</organism>
<dbReference type="InterPro" id="IPR039424">
    <property type="entry name" value="SBP_5"/>
</dbReference>
<sequence length="489" mass="52538">MRRVFRSLLFAAMLASGLAGCGPSNDEALDVTVIGSAAPALSDPDSGPLTAPSEVLMASTAQGLVRFDPKGQIEPGLAETWNVSDDGLSYIFRLATGDWPNGRPIVARDVAKILNREIRASSRNPLKDTLGAVDEIVPMTDRVIEVRLKAPRPYLLQLLAQPQFALVREGHGTGPFLIDSKQTVQGAIAVTRTIRVVDDADRIERVRLRHASARDAIQQFRAGKAGLVLGGTFADLPLVPRDRSTRNSLRFDPVAGLFGLVPARATGPIADAQLRELLDEAINRDALIAALNVPNLVPRTTILQSGLEGSATPQVPPWAATALQDRYNQVVGQARTALGPGRLSLSVALPTGPGADLLFERLKADWAPLGVDLVRVGWGASADLKLVDAVAPSSTPAWFVRSFRCGVVPICLPEADKLMDDGRDTQVAAQRTAFLTQAGRMLDEKTLFLPLAAPVRWSLVSADLPGFSENIFARHPLSGLRDKPTRERQ</sequence>
<gene>
    <name evidence="7" type="ORF">LZ536_11895</name>
</gene>
<accession>A0ABT0RPK8</accession>
<dbReference type="Pfam" id="PF00496">
    <property type="entry name" value="SBP_bac_5"/>
    <property type="match status" value="1"/>
</dbReference>
<dbReference type="SUPFAM" id="SSF53850">
    <property type="entry name" value="Periplasmic binding protein-like II"/>
    <property type="match status" value="1"/>
</dbReference>
<evidence type="ECO:0000256" key="5">
    <source>
        <dbReference type="SAM" id="SignalP"/>
    </source>
</evidence>
<keyword evidence="3" id="KW-0813">Transport</keyword>
<evidence type="ECO:0000256" key="4">
    <source>
        <dbReference type="ARBA" id="ARBA00022729"/>
    </source>
</evidence>
<protein>
    <submittedName>
        <fullName evidence="7">ABC transporter substrate-binding protein</fullName>
    </submittedName>
</protein>
<proteinExistence type="inferred from homology"/>
<reference evidence="7" key="1">
    <citation type="submission" date="2022-05" db="EMBL/GenBank/DDBJ databases">
        <authorList>
            <person name="Jo J.-H."/>
            <person name="Im W.-T."/>
        </authorList>
    </citation>
    <scope>NUCLEOTIDE SEQUENCE</scope>
    <source>
        <strain evidence="7">SE158</strain>
    </source>
</reference>
<comment type="similarity">
    <text evidence="2">Belongs to the bacterial solute-binding protein 5 family.</text>
</comment>
<keyword evidence="4 5" id="KW-0732">Signal</keyword>
<evidence type="ECO:0000259" key="6">
    <source>
        <dbReference type="Pfam" id="PF00496"/>
    </source>
</evidence>
<evidence type="ECO:0000256" key="2">
    <source>
        <dbReference type="ARBA" id="ARBA00005695"/>
    </source>
</evidence>
<evidence type="ECO:0000313" key="8">
    <source>
        <dbReference type="Proteomes" id="UP001165363"/>
    </source>
</evidence>
<dbReference type="PANTHER" id="PTHR30290:SF10">
    <property type="entry name" value="PERIPLASMIC OLIGOPEPTIDE-BINDING PROTEIN-RELATED"/>
    <property type="match status" value="1"/>
</dbReference>
<dbReference type="EMBL" id="JAMGBD010000002">
    <property type="protein sequence ID" value="MCL6684594.1"/>
    <property type="molecule type" value="Genomic_DNA"/>
</dbReference>
<dbReference type="InterPro" id="IPR000914">
    <property type="entry name" value="SBP_5_dom"/>
</dbReference>
<comment type="subcellular location">
    <subcellularLocation>
        <location evidence="1">Periplasm</location>
    </subcellularLocation>
</comment>
<evidence type="ECO:0000256" key="1">
    <source>
        <dbReference type="ARBA" id="ARBA00004418"/>
    </source>
</evidence>
<evidence type="ECO:0000256" key="3">
    <source>
        <dbReference type="ARBA" id="ARBA00022448"/>
    </source>
</evidence>
<feature type="signal peptide" evidence="5">
    <location>
        <begin position="1"/>
        <end position="21"/>
    </location>
</feature>
<keyword evidence="8" id="KW-1185">Reference proteome</keyword>
<comment type="caution">
    <text evidence="7">The sequence shown here is derived from an EMBL/GenBank/DDBJ whole genome shotgun (WGS) entry which is preliminary data.</text>
</comment>
<dbReference type="PROSITE" id="PS51257">
    <property type="entry name" value="PROKAR_LIPOPROTEIN"/>
    <property type="match status" value="1"/>
</dbReference>
<dbReference type="Gene3D" id="3.40.190.10">
    <property type="entry name" value="Periplasmic binding protein-like II"/>
    <property type="match status" value="1"/>
</dbReference>
<dbReference type="PANTHER" id="PTHR30290">
    <property type="entry name" value="PERIPLASMIC BINDING COMPONENT OF ABC TRANSPORTER"/>
    <property type="match status" value="1"/>
</dbReference>
<feature type="chain" id="PRO_5046584726" evidence="5">
    <location>
        <begin position="22"/>
        <end position="489"/>
    </location>
</feature>
<dbReference type="Proteomes" id="UP001165363">
    <property type="component" value="Unassembled WGS sequence"/>
</dbReference>
<feature type="domain" description="Solute-binding protein family 5" evidence="6">
    <location>
        <begin position="72"/>
        <end position="372"/>
    </location>
</feature>
<evidence type="ECO:0000313" key="7">
    <source>
        <dbReference type="EMBL" id="MCL6684594.1"/>
    </source>
</evidence>
<name>A0ABT0RPK8_9SPHN</name>
<dbReference type="RefSeq" id="WP_249848996.1">
    <property type="nucleotide sequence ID" value="NZ_JAMGBD010000002.1"/>
</dbReference>
<dbReference type="Gene3D" id="3.10.105.10">
    <property type="entry name" value="Dipeptide-binding Protein, Domain 3"/>
    <property type="match status" value="1"/>
</dbReference>